<accession>A0A929S0A0</accession>
<dbReference type="AlphaFoldDB" id="A0A929S0A0"/>
<sequence>MLFIAFLIVAVFTFIGWYITRDVFSPFVLQPGVWFGILLLFYLSDPELYPIIHDFPISLIVWTISFLGVAYPTYYYLPEHSLFSHRPPLLASVLTPSRLVLKLYLFIAIISVPLILYTLMRYGMERGESNLMTYLRIASYDDTLDKPDLGLAYYTIGVALIVFIFIFVYSSKKWLKILAVVINVLAALISMSKTGFFVFLVPMVYILYLRGKIKLRTIGIILLIFIGFSIWFQYARSMASQQDSFSATSMLTIYIMSPCVAFDYYVEPTSATQFGEYVFRFYYAIMHSLGSDIEPVSNVLKFVGVPEETNTYTILYPFYHDFGLPGVGLFGGLYGAFYAFLYKRAQSGQNVYFILYACFLNYLILQFVQENILSNFSLNLQYVILILFPYIFQQLSSRLSR</sequence>
<feature type="transmembrane region" description="Helical" evidence="1">
    <location>
        <begin position="151"/>
        <end position="171"/>
    </location>
</feature>
<evidence type="ECO:0000256" key="1">
    <source>
        <dbReference type="SAM" id="Phobius"/>
    </source>
</evidence>
<proteinExistence type="predicted"/>
<keyword evidence="1" id="KW-0812">Transmembrane</keyword>
<dbReference type="InterPro" id="IPR002760">
    <property type="entry name" value="O_anti_polymase"/>
</dbReference>
<dbReference type="EMBL" id="JABZGR010000038">
    <property type="protein sequence ID" value="MBF0971092.1"/>
    <property type="molecule type" value="Genomic_DNA"/>
</dbReference>
<dbReference type="RefSeq" id="WP_303764668.1">
    <property type="nucleotide sequence ID" value="NZ_JABZGR010000038.1"/>
</dbReference>
<dbReference type="NCBIfam" id="TIGR04370">
    <property type="entry name" value="glyco_rpt_poly"/>
    <property type="match status" value="1"/>
</dbReference>
<evidence type="ECO:0000313" key="2">
    <source>
        <dbReference type="EMBL" id="MBF0971092.1"/>
    </source>
</evidence>
<keyword evidence="1" id="KW-1133">Transmembrane helix</keyword>
<reference evidence="2" key="1">
    <citation type="submission" date="2020-04" db="EMBL/GenBank/DDBJ databases">
        <title>Deep metagenomics examines the oral microbiome during advanced dental caries in children, revealing novel taxa and co-occurrences with host molecules.</title>
        <authorList>
            <person name="Baker J.L."/>
            <person name="Morton J.T."/>
            <person name="Dinis M."/>
            <person name="Alvarez R."/>
            <person name="Tran N.C."/>
            <person name="Knight R."/>
            <person name="Edlund A."/>
        </authorList>
    </citation>
    <scope>NUCLEOTIDE SEQUENCE</scope>
    <source>
        <strain evidence="2">JCVI_34_bin.1</strain>
    </source>
</reference>
<organism evidence="2 3">
    <name type="scientific">Alloprevotella tannerae</name>
    <dbReference type="NCBI Taxonomy" id="76122"/>
    <lineage>
        <taxon>Bacteria</taxon>
        <taxon>Pseudomonadati</taxon>
        <taxon>Bacteroidota</taxon>
        <taxon>Bacteroidia</taxon>
        <taxon>Bacteroidales</taxon>
        <taxon>Prevotellaceae</taxon>
        <taxon>Alloprevotella</taxon>
    </lineage>
</organism>
<dbReference type="Proteomes" id="UP000704068">
    <property type="component" value="Unassembled WGS sequence"/>
</dbReference>
<protein>
    <submittedName>
        <fullName evidence="2">Oligosaccharide repeat unit polymerase</fullName>
    </submittedName>
</protein>
<keyword evidence="1" id="KW-0472">Membrane</keyword>
<feature type="transmembrane region" description="Helical" evidence="1">
    <location>
        <begin position="351"/>
        <end position="368"/>
    </location>
</feature>
<feature type="transmembrane region" description="Helical" evidence="1">
    <location>
        <begin position="97"/>
        <end position="119"/>
    </location>
</feature>
<name>A0A929S0A0_9BACT</name>
<feature type="transmembrane region" description="Helical" evidence="1">
    <location>
        <begin position="177"/>
        <end position="208"/>
    </location>
</feature>
<dbReference type="Pfam" id="PF01901">
    <property type="entry name" value="O_anti_polymase"/>
    <property type="match status" value="1"/>
</dbReference>
<gene>
    <name evidence="2" type="ORF">HXK21_08660</name>
</gene>
<feature type="transmembrane region" description="Helical" evidence="1">
    <location>
        <begin position="374"/>
        <end position="392"/>
    </location>
</feature>
<feature type="transmembrane region" description="Helical" evidence="1">
    <location>
        <begin position="215"/>
        <end position="234"/>
    </location>
</feature>
<comment type="caution">
    <text evidence="2">The sequence shown here is derived from an EMBL/GenBank/DDBJ whole genome shotgun (WGS) entry which is preliminary data.</text>
</comment>
<feature type="transmembrane region" description="Helical" evidence="1">
    <location>
        <begin position="55"/>
        <end position="77"/>
    </location>
</feature>
<evidence type="ECO:0000313" key="3">
    <source>
        <dbReference type="Proteomes" id="UP000704068"/>
    </source>
</evidence>
<feature type="transmembrane region" description="Helical" evidence="1">
    <location>
        <begin position="322"/>
        <end position="342"/>
    </location>
</feature>